<proteinExistence type="predicted"/>
<dbReference type="RefSeq" id="WP_096360261.1">
    <property type="nucleotide sequence ID" value="NZ_AP014879.1"/>
</dbReference>
<gene>
    <name evidence="2" type="ORF">SCL_1081</name>
</gene>
<dbReference type="Pfam" id="PF24407">
    <property type="entry name" value="HTH_upst_double_PIN"/>
    <property type="match status" value="1"/>
</dbReference>
<dbReference type="InterPro" id="IPR056620">
    <property type="entry name" value="HTH_next_PIN-TPR-GreABC"/>
</dbReference>
<dbReference type="Proteomes" id="UP000243180">
    <property type="component" value="Chromosome"/>
</dbReference>
<name>A0A1B4XF19_9GAMM</name>
<reference evidence="2 3" key="1">
    <citation type="submission" date="2015-05" db="EMBL/GenBank/DDBJ databases">
        <title>Complete genome sequence of a sulfur-oxidizing gammaproteobacterium strain HA5.</title>
        <authorList>
            <person name="Miura A."/>
            <person name="Kojima H."/>
            <person name="Fukui M."/>
        </authorList>
    </citation>
    <scope>NUCLEOTIDE SEQUENCE [LARGE SCALE GENOMIC DNA]</scope>
    <source>
        <strain evidence="2 3">HA5</strain>
    </source>
</reference>
<dbReference type="InParanoid" id="A0A1B4XF19"/>
<feature type="domain" description="HTH" evidence="1">
    <location>
        <begin position="835"/>
        <end position="900"/>
    </location>
</feature>
<dbReference type="Gene3D" id="1.25.40.10">
    <property type="entry name" value="Tetratricopeptide repeat domain"/>
    <property type="match status" value="1"/>
</dbReference>
<evidence type="ECO:0000313" key="2">
    <source>
        <dbReference type="EMBL" id="BAV33395.1"/>
    </source>
</evidence>
<dbReference type="InterPro" id="IPR011990">
    <property type="entry name" value="TPR-like_helical_dom_sf"/>
</dbReference>
<dbReference type="SUPFAM" id="SSF48452">
    <property type="entry name" value="TPR-like"/>
    <property type="match status" value="1"/>
</dbReference>
<evidence type="ECO:0000313" key="3">
    <source>
        <dbReference type="Proteomes" id="UP000243180"/>
    </source>
</evidence>
<dbReference type="EMBL" id="AP014879">
    <property type="protein sequence ID" value="BAV33395.1"/>
    <property type="molecule type" value="Genomic_DNA"/>
</dbReference>
<sequence length="2100" mass="233845">MTSNKKERFAAIFVVTMPITPSPNRSTPLAFHELDAETFERLGVAIMEHEPGVKRADLYGAARDKQFGIDLYGELKSGGLDVASCKCYKKIEKGYIPAWSDDFLRHWETHWKNEGIRRFVLMVAAPVNSKEREADIKIEKARFRELGLEYEVWAPSQLENKLRPHPGIVSQYLNPELVQRICGTSTVAPPAMGADSASAKDTATFNRVLVSEITTLQEELAVQVDKQLDVATDGIRRGEVKAVEEQLCALEQGKSWERLNAKTRARVIRLQASLRLQHGEIHRAQELLDRADGIALPDEPRLRALLACRTEGSDKGLTVLGEPTTRDGLHLKIAMLLELGHYDDALALLNQDSRLTTPDPETERLRAFAELLAGRRREAMNAMLRAEQLAPSWPAIRRSGAIIRYNVALSPLSPIDWAMMLNPVDLDLVRDDDEARGYLIEAMRRFDTLANDGLDKATQEQDRMWALACESNLRNRLTSAEKRCQDVLSKAPANSLAILWALARGYEFDRERSLGAIREAIDRKAADAQQALVGALILGENGKPADAELLLRQTTHLFDNPRAEEILKEHLAELGAQKDDPGANANTPSVKGRRLMQLTQQAKLTNDWGAVETFFSELMNETPPPPVAMAAARVLAQAKRWNAVANHVPGLLQFATSEAVRLAVHATFNANEPRRALELLETHRSAFPGRALPRDLRAIEVQAHHAVGNTVTALQQAASIAVETRDISDEMMLANLRFRTGDIRAAIPAVRRALEENSLDTTQALQLASIVGVEDADLARQLWRKAVTDGIPRELAPAALNQAFRLGLDHEASHLMEDIHALAQDGSGVVQMMTLEQMIERMREFRAHAGQVERQYSDGVAPVHVLPALAANTFARLYTLPPQNNPFEESGPVFVRHGARLANLGLLPELTTWRIHLDITALLLANQLNLLSRLEALPSPIYISRAAPQALFELQSAITPGQPHRIESLRKVLTAIHRKMLTVIEVVVKNDGPPIRSERALKVLERAIETSPDVIVIAFDQVSQEIPQHRDHFRSMRDVIDALHKAGGIAADRHARLLEQLGQTAGQQSAIEISVGAKVLFLENTFSVLADNDLTDVLTRYFQIILDPAEIESARAEVEQADRDTNMSSMLGALRQRIADGIARGRYQFIATTVAIDADGDADVLESERPRSSIEQCLIDIITAPTQPSAIACIDDRHVSSYPRNGNGIPIIGTTDVLLALHETAHISKEEYFDAFIRLRAAGAMFIPVEPEEVLHHLSVAPVVNGALSETPALATIRRYMARAALLDNHIKVRNLPPDMTGRPNELPFLLSLRKVTQEVIVALWKLDGFPEASLWAMSNWVWESLRLDYLLHHRTDLAADRDTRTVSLLALQFSRFLIEAITNQSGSNDQRWSTYTRWIWEIVIGPRITKDQALLKKVTEITTGLLVEFIEHSSANQPRYYRAGIRRQIMRLVQRLPHTIRTALYADPRFIKSIGITIRKVLHIAGDSFDPVRWWNAVSDALSYGSTHLRNIHGEKRLIVRRVPGHMHTITIGPRRYRQVLRDPAFALLDRSIARRREVLTSNIDWFDINSAARAVAIDQLVHLPTPMERIDALNQFRKRSVVARYSDLHAQIAAGARIKYRAFDPPSATALLEHLRLVAGNDQTFAQRLNAAADTLITEYGPSGAVTRLWGLPVKLPEPILRAFRALTPDTRSRTLQELLESATTPLERTHVLALLRTVAEDHHRNPMFVELASQAFVVWQAHARLFSTLLKWTDVHFEQDEDWLRCSATDRLVLVWTHADRIASVVLSAGYDADSVDADFRRIRVPRSIANMLLRNGEYEAAAAHPEAITSEDLLFHVIAYVAGDERCDEIFTPEVIQTVSPLLHVTVGGATMQSWSLLRNRRAANNDLGSFLTLRPIGLPGIAASDDDAVSEMEGLIGTLEADIASRGAWEYFAALCRPAINADQRPRIDQLARRIDLADISRKNSNDSHLCLVITAALMPFIGDDAKANITRALTALAADLAIRYPGPMPDSLMPESTNLAQRHLSHLLETAALVARASDPLTAVRQLGDILLRYAQAWPAAAPLTRNVLTNVIDQEPVLLGAEVWRSLLSVRTI</sequence>
<protein>
    <recommendedName>
        <fullName evidence="1">HTH domain-containing protein</fullName>
    </recommendedName>
</protein>
<dbReference type="KEGG" id="slim:SCL_1081"/>
<dbReference type="OrthoDB" id="8442997at2"/>
<organism evidence="2 3">
    <name type="scientific">Sulfuricaulis limicola</name>
    <dbReference type="NCBI Taxonomy" id="1620215"/>
    <lineage>
        <taxon>Bacteria</taxon>
        <taxon>Pseudomonadati</taxon>
        <taxon>Pseudomonadota</taxon>
        <taxon>Gammaproteobacteria</taxon>
        <taxon>Acidiferrobacterales</taxon>
        <taxon>Acidiferrobacteraceae</taxon>
        <taxon>Sulfuricaulis</taxon>
    </lineage>
</organism>
<keyword evidence="3" id="KW-1185">Reference proteome</keyword>
<evidence type="ECO:0000259" key="1">
    <source>
        <dbReference type="Pfam" id="PF24407"/>
    </source>
</evidence>
<accession>A0A1B4XF19</accession>